<sequence>MSNTGSSGDMIQSPISLPVPVVRDPNSSQEQLQAIEPVNAKATVSPRDTPIIQERVCKVDLSKSPEHLSPRKVLHFKRIGSPLSGSTPVQRKKTKKGEKKPASSTKRTNKMSDEMPGTPVTGESDAPLLVDLNSRFANIVSRNATVIEERNRLNDQLNQQEDNHKDELAKIKAFYEQEVHEGMKLLNNSSNEAFKLRQDLENAIEKKNEAEKKYEEKNLSERTARQLAEELQKEVDDMKAEQTQLRRKHQDLDAQKMSLNAQLTDARSDVDKFRKQLDEEKIRLNQKNNELQSLQEKYETAMTVKDVEIEEARKNQSHMFQQSLNMKSTHEETMSIAIDNIRDEHEAEIKRLEKKYKADHKRALEKLEQKVKNAQDALLSKRDEAAKNRALMEQANASKAKIEQDLARLKSANMSLEADLASKDSLAKEEISDLKEKLADADEKNSKLEKTFKEKKETYLSMQKECMTYRQLLEVEEARLNITPSPIRRKRARQDTRLSDCTTPVQKKSRSAENTLQEVDVSDIGATENARPDASCFIM</sequence>
<feature type="compositionally biased region" description="Polar residues" evidence="3">
    <location>
        <begin position="499"/>
        <end position="515"/>
    </location>
</feature>
<feature type="coiled-coil region" evidence="2">
    <location>
        <begin position="335"/>
        <end position="465"/>
    </location>
</feature>
<dbReference type="GO" id="GO:0005200">
    <property type="term" value="F:structural constituent of cytoskeleton"/>
    <property type="evidence" value="ECO:0007669"/>
    <property type="project" value="TreeGrafter"/>
</dbReference>
<evidence type="ECO:0000313" key="4">
    <source>
        <dbReference type="EMBL" id="CAL69618.1"/>
    </source>
</evidence>
<feature type="compositionally biased region" description="Polar residues" evidence="3">
    <location>
        <begin position="1"/>
        <end position="15"/>
    </location>
</feature>
<dbReference type="AlphaFoldDB" id="A5PG30"/>
<feature type="coiled-coil region" evidence="2">
    <location>
        <begin position="143"/>
        <end position="304"/>
    </location>
</feature>
<name>A5PG30_OIKDI</name>
<proteinExistence type="predicted"/>
<feature type="region of interest" description="Disordered" evidence="3">
    <location>
        <begin position="1"/>
        <end position="46"/>
    </location>
</feature>
<dbReference type="PANTHER" id="PTHR45721">
    <property type="entry name" value="LAMIN DM0-RELATED"/>
    <property type="match status" value="1"/>
</dbReference>
<feature type="region of interest" description="Disordered" evidence="3">
    <location>
        <begin position="62"/>
        <end position="125"/>
    </location>
</feature>
<feature type="region of interest" description="Disordered" evidence="3">
    <location>
        <begin position="489"/>
        <end position="515"/>
    </location>
</feature>
<dbReference type="GO" id="GO:0031507">
    <property type="term" value="P:heterochromatin formation"/>
    <property type="evidence" value="ECO:0007669"/>
    <property type="project" value="TreeGrafter"/>
</dbReference>
<dbReference type="GO" id="GO:0090435">
    <property type="term" value="P:protein localization to nuclear envelope"/>
    <property type="evidence" value="ECO:0007669"/>
    <property type="project" value="TreeGrafter"/>
</dbReference>
<reference evidence="4" key="1">
    <citation type="journal article" date="2007" name="Gene">
        <title>Rapidly evolving lamins in a chordate, Oikopleura dioica, with unusual nuclear architecture.</title>
        <authorList>
            <person name="Clarke T."/>
            <person name="Bouquet J.M."/>
            <person name="Fu X."/>
            <person name="Kallesoe T."/>
            <person name="Schmid M."/>
            <person name="Thompson E.M."/>
        </authorList>
    </citation>
    <scope>NUCLEOTIDE SEQUENCE</scope>
</reference>
<gene>
    <name evidence="4" type="primary">lmn</name>
</gene>
<organism evidence="4">
    <name type="scientific">Oikopleura dioica</name>
    <name type="common">Tunicate</name>
    <dbReference type="NCBI Taxonomy" id="34765"/>
    <lineage>
        <taxon>Eukaryota</taxon>
        <taxon>Metazoa</taxon>
        <taxon>Chordata</taxon>
        <taxon>Tunicata</taxon>
        <taxon>Appendicularia</taxon>
        <taxon>Copelata</taxon>
        <taxon>Oikopleuridae</taxon>
        <taxon>Oikopleura</taxon>
    </lineage>
</organism>
<dbReference type="GO" id="GO:0007097">
    <property type="term" value="P:nuclear migration"/>
    <property type="evidence" value="ECO:0007669"/>
    <property type="project" value="TreeGrafter"/>
</dbReference>
<keyword evidence="1 2" id="KW-0175">Coiled coil</keyword>
<accession>A5PG30</accession>
<dbReference type="GO" id="GO:0051664">
    <property type="term" value="P:nuclear pore localization"/>
    <property type="evidence" value="ECO:0007669"/>
    <property type="project" value="TreeGrafter"/>
</dbReference>
<evidence type="ECO:0000256" key="1">
    <source>
        <dbReference type="ARBA" id="ARBA00023054"/>
    </source>
</evidence>
<dbReference type="GO" id="GO:0006998">
    <property type="term" value="P:nuclear envelope organization"/>
    <property type="evidence" value="ECO:0007669"/>
    <property type="project" value="TreeGrafter"/>
</dbReference>
<dbReference type="EMBL" id="AM411378">
    <property type="protein sequence ID" value="CAL69618.1"/>
    <property type="molecule type" value="Genomic_DNA"/>
</dbReference>
<dbReference type="GO" id="GO:0005652">
    <property type="term" value="C:nuclear lamina"/>
    <property type="evidence" value="ECO:0007669"/>
    <property type="project" value="TreeGrafter"/>
</dbReference>
<protein>
    <submittedName>
        <fullName evidence="4">Lamin</fullName>
    </submittedName>
</protein>
<dbReference type="PANTHER" id="PTHR45721:SF11">
    <property type="entry name" value="LAMIN DM0-RELATED"/>
    <property type="match status" value="1"/>
</dbReference>
<evidence type="ECO:0000256" key="3">
    <source>
        <dbReference type="SAM" id="MobiDB-lite"/>
    </source>
</evidence>
<evidence type="ECO:0000256" key="2">
    <source>
        <dbReference type="SAM" id="Coils"/>
    </source>
</evidence>